<dbReference type="AlphaFoldDB" id="A0AAW1R8N8"/>
<evidence type="ECO:0000256" key="8">
    <source>
        <dbReference type="PROSITE-ProRule" id="PRU00339"/>
    </source>
</evidence>
<feature type="domain" description="PPIase FKBP-type" evidence="10">
    <location>
        <begin position="57"/>
        <end position="145"/>
    </location>
</feature>
<evidence type="ECO:0000313" key="11">
    <source>
        <dbReference type="EMBL" id="KAK9830144.1"/>
    </source>
</evidence>
<keyword evidence="3" id="KW-0677">Repeat</keyword>
<keyword evidence="6 7" id="KW-0413">Isomerase</keyword>
<evidence type="ECO:0000256" key="3">
    <source>
        <dbReference type="ARBA" id="ARBA00022737"/>
    </source>
</evidence>
<evidence type="ECO:0000256" key="2">
    <source>
        <dbReference type="ARBA" id="ARBA00013194"/>
    </source>
</evidence>
<feature type="repeat" description="TPR" evidence="8">
    <location>
        <begin position="446"/>
        <end position="479"/>
    </location>
</feature>
<reference evidence="11 12" key="1">
    <citation type="journal article" date="2024" name="Nat. Commun.">
        <title>Phylogenomics reveals the evolutionary origins of lichenization in chlorophyte algae.</title>
        <authorList>
            <person name="Puginier C."/>
            <person name="Libourel C."/>
            <person name="Otte J."/>
            <person name="Skaloud P."/>
            <person name="Haon M."/>
            <person name="Grisel S."/>
            <person name="Petersen M."/>
            <person name="Berrin J.G."/>
            <person name="Delaux P.M."/>
            <person name="Dal Grande F."/>
            <person name="Keller J."/>
        </authorList>
    </citation>
    <scope>NUCLEOTIDE SEQUENCE [LARGE SCALE GENOMIC DNA]</scope>
    <source>
        <strain evidence="11 12">SAG 2043</strain>
    </source>
</reference>
<feature type="domain" description="PPIase FKBP-type" evidence="10">
    <location>
        <begin position="290"/>
        <end position="380"/>
    </location>
</feature>
<dbReference type="PANTHER" id="PTHR46512">
    <property type="entry name" value="PEPTIDYLPROLYL ISOMERASE"/>
    <property type="match status" value="1"/>
</dbReference>
<name>A0AAW1R8N8_9CHLO</name>
<feature type="region of interest" description="Disordered" evidence="9">
    <location>
        <begin position="547"/>
        <end position="566"/>
    </location>
</feature>
<gene>
    <name evidence="11" type="ORF">WJX72_009971</name>
</gene>
<evidence type="ECO:0000256" key="9">
    <source>
        <dbReference type="SAM" id="MobiDB-lite"/>
    </source>
</evidence>
<evidence type="ECO:0000259" key="10">
    <source>
        <dbReference type="PROSITE" id="PS50059"/>
    </source>
</evidence>
<dbReference type="GO" id="GO:0003755">
    <property type="term" value="F:peptidyl-prolyl cis-trans isomerase activity"/>
    <property type="evidence" value="ECO:0007669"/>
    <property type="project" value="UniProtKB-KW"/>
</dbReference>
<evidence type="ECO:0000256" key="1">
    <source>
        <dbReference type="ARBA" id="ARBA00000971"/>
    </source>
</evidence>
<dbReference type="InterPro" id="IPR019734">
    <property type="entry name" value="TPR_rpt"/>
</dbReference>
<keyword evidence="4 8" id="KW-0802">TPR repeat</keyword>
<dbReference type="PROSITE" id="PS50005">
    <property type="entry name" value="TPR"/>
    <property type="match status" value="2"/>
</dbReference>
<keyword evidence="5 7" id="KW-0697">Rotamase</keyword>
<dbReference type="Gene3D" id="3.10.50.40">
    <property type="match status" value="3"/>
</dbReference>
<dbReference type="FunFam" id="1.25.40.10:FF:000008">
    <property type="entry name" value="Peptidylprolyl isomerase"/>
    <property type="match status" value="1"/>
</dbReference>
<accession>A0AAW1R8N8</accession>
<dbReference type="EC" id="5.2.1.8" evidence="2 7"/>
<proteinExistence type="predicted"/>
<dbReference type="EMBL" id="JALJOR010000001">
    <property type="protein sequence ID" value="KAK9830144.1"/>
    <property type="molecule type" value="Genomic_DNA"/>
</dbReference>
<evidence type="ECO:0000256" key="5">
    <source>
        <dbReference type="ARBA" id="ARBA00023110"/>
    </source>
</evidence>
<dbReference type="InterPro" id="IPR046357">
    <property type="entry name" value="PPIase_dom_sf"/>
</dbReference>
<comment type="catalytic activity">
    <reaction evidence="1 7">
        <text>[protein]-peptidylproline (omega=180) = [protein]-peptidylproline (omega=0)</text>
        <dbReference type="Rhea" id="RHEA:16237"/>
        <dbReference type="Rhea" id="RHEA-COMP:10747"/>
        <dbReference type="Rhea" id="RHEA-COMP:10748"/>
        <dbReference type="ChEBI" id="CHEBI:83833"/>
        <dbReference type="ChEBI" id="CHEBI:83834"/>
        <dbReference type="EC" id="5.2.1.8"/>
    </reaction>
</comment>
<dbReference type="Gene3D" id="1.25.40.10">
    <property type="entry name" value="Tetratricopeptide repeat domain"/>
    <property type="match status" value="1"/>
</dbReference>
<evidence type="ECO:0000313" key="12">
    <source>
        <dbReference type="Proteomes" id="UP001489004"/>
    </source>
</evidence>
<dbReference type="InterPro" id="IPR001179">
    <property type="entry name" value="PPIase_FKBP_dom"/>
</dbReference>
<dbReference type="FunFam" id="3.10.50.40:FF:000025">
    <property type="entry name" value="Peptidylprolyl isomerase"/>
    <property type="match status" value="1"/>
</dbReference>
<organism evidence="11 12">
    <name type="scientific">[Myrmecia] bisecta</name>
    <dbReference type="NCBI Taxonomy" id="41462"/>
    <lineage>
        <taxon>Eukaryota</taxon>
        <taxon>Viridiplantae</taxon>
        <taxon>Chlorophyta</taxon>
        <taxon>core chlorophytes</taxon>
        <taxon>Trebouxiophyceae</taxon>
        <taxon>Trebouxiales</taxon>
        <taxon>Trebouxiaceae</taxon>
        <taxon>Myrmecia</taxon>
    </lineage>
</organism>
<dbReference type="PANTHER" id="PTHR46512:SF9">
    <property type="entry name" value="PEPTIDYLPROLYL ISOMERASE"/>
    <property type="match status" value="1"/>
</dbReference>
<feature type="repeat" description="TPR" evidence="8">
    <location>
        <begin position="480"/>
        <end position="513"/>
    </location>
</feature>
<dbReference type="Pfam" id="PF00254">
    <property type="entry name" value="FKBP_C"/>
    <property type="match status" value="3"/>
</dbReference>
<protein>
    <recommendedName>
        <fullName evidence="2 7">peptidylprolyl isomerase</fullName>
        <ecNumber evidence="2 7">5.2.1.8</ecNumber>
    </recommendedName>
</protein>
<comment type="caution">
    <text evidence="11">The sequence shown here is derived from an EMBL/GenBank/DDBJ whole genome shotgun (WGS) entry which is preliminary data.</text>
</comment>
<feature type="domain" description="PPIase FKBP-type" evidence="10">
    <location>
        <begin position="175"/>
        <end position="262"/>
    </location>
</feature>
<dbReference type="InterPro" id="IPR011990">
    <property type="entry name" value="TPR-like_helical_dom_sf"/>
</dbReference>
<dbReference type="Pfam" id="PF13181">
    <property type="entry name" value="TPR_8"/>
    <property type="match status" value="2"/>
</dbReference>
<dbReference type="Proteomes" id="UP001489004">
    <property type="component" value="Unassembled WGS sequence"/>
</dbReference>
<dbReference type="SMART" id="SM00028">
    <property type="entry name" value="TPR"/>
    <property type="match status" value="3"/>
</dbReference>
<dbReference type="SUPFAM" id="SSF48452">
    <property type="entry name" value="TPR-like"/>
    <property type="match status" value="1"/>
</dbReference>
<dbReference type="SUPFAM" id="SSF54534">
    <property type="entry name" value="FKBP-like"/>
    <property type="match status" value="3"/>
</dbReference>
<dbReference type="InterPro" id="IPR050754">
    <property type="entry name" value="FKBP4/5/8-like"/>
</dbReference>
<evidence type="ECO:0000256" key="6">
    <source>
        <dbReference type="ARBA" id="ARBA00023235"/>
    </source>
</evidence>
<evidence type="ECO:0000256" key="4">
    <source>
        <dbReference type="ARBA" id="ARBA00022803"/>
    </source>
</evidence>
<sequence length="566" mass="61495">MADLNGVVDQIPAGMEVDEEPDYAPAPVGVEKGIIADGGVIKKIITAGTGWEKPESGDEVTVHYTGTLLDGTKFDSSRDRNEPFKFKLGIGNVIKGWDIGVATMSKGEKAVLTCKADYAYGKAGSPPKIPADATLKFEVELLSWCSIKDIAGDGGVIKTVLQEADSSEWETPADDDELLVKYKVRVQGSDTPFSSSGDAGVEFTLQDGYLCPAFQTALKTMKMGERVSLLIKPEYGFGADGQAPDVPPNAELEAEVELVSWKKVEKVTADGCVIKKTLVKSKEWRTPNSGSTVRMRYTARLRDGTVFDERKEGNELEVLVDEEQVINGLDQALQKMKEHERAEITIAPEYGFGAVESQQPLAVVPANSTVIYTVELVSLQQAREGYQMDKEEKVVEAGKRKASGNAAFKAGKWARAIKKYNSAISLIEHENALEAEQKQAAKDIQKSANLNLAAVHLKLGDLKEALKACNKVLESDSSNVKALYRRAQAYLGSQDHIEAECDIKRALEVDPHNRDVRALYKKYKADVTDYAKKERQLYSKLFAPKPSKAPAAAENGAGAANGTAAA</sequence>
<dbReference type="PROSITE" id="PS50059">
    <property type="entry name" value="FKBP_PPIASE"/>
    <property type="match status" value="3"/>
</dbReference>
<evidence type="ECO:0000256" key="7">
    <source>
        <dbReference type="PROSITE-ProRule" id="PRU00277"/>
    </source>
</evidence>
<keyword evidence="12" id="KW-1185">Reference proteome</keyword>